<gene>
    <name evidence="5" type="ORF">ACFSUD_03175</name>
</gene>
<evidence type="ECO:0000256" key="1">
    <source>
        <dbReference type="ARBA" id="ARBA00004418"/>
    </source>
</evidence>
<reference evidence="6" key="1">
    <citation type="journal article" date="2019" name="Int. J. Syst. Evol. Microbiol.">
        <title>The Global Catalogue of Microorganisms (GCM) 10K type strain sequencing project: providing services to taxonomists for standard genome sequencing and annotation.</title>
        <authorList>
            <consortium name="The Broad Institute Genomics Platform"/>
            <consortium name="The Broad Institute Genome Sequencing Center for Infectious Disease"/>
            <person name="Wu L."/>
            <person name="Ma J."/>
        </authorList>
    </citation>
    <scope>NUCLEOTIDE SEQUENCE [LARGE SCALE GENOMIC DNA]</scope>
    <source>
        <strain evidence="6">TISTR 2562</strain>
    </source>
</reference>
<keyword evidence="6" id="KW-1185">Reference proteome</keyword>
<organism evidence="5 6">
    <name type="scientific">Sulfitobacter aestuarii</name>
    <dbReference type="NCBI Taxonomy" id="2161676"/>
    <lineage>
        <taxon>Bacteria</taxon>
        <taxon>Pseudomonadati</taxon>
        <taxon>Pseudomonadota</taxon>
        <taxon>Alphaproteobacteria</taxon>
        <taxon>Rhodobacterales</taxon>
        <taxon>Roseobacteraceae</taxon>
        <taxon>Sulfitobacter</taxon>
    </lineage>
</organism>
<dbReference type="RefSeq" id="WP_386371401.1">
    <property type="nucleotide sequence ID" value="NZ_JBHUMP010000002.1"/>
</dbReference>
<dbReference type="InterPro" id="IPR000914">
    <property type="entry name" value="SBP_5_dom"/>
</dbReference>
<feature type="signal peptide" evidence="3">
    <location>
        <begin position="1"/>
        <end position="22"/>
    </location>
</feature>
<dbReference type="Gene3D" id="3.40.190.10">
    <property type="entry name" value="Periplasmic binding protein-like II"/>
    <property type="match status" value="1"/>
</dbReference>
<dbReference type="InterPro" id="IPR030678">
    <property type="entry name" value="Peptide/Ni-bd"/>
</dbReference>
<keyword evidence="3" id="KW-0732">Signal</keyword>
<dbReference type="Proteomes" id="UP001597474">
    <property type="component" value="Unassembled WGS sequence"/>
</dbReference>
<dbReference type="EMBL" id="JBHUMP010000002">
    <property type="protein sequence ID" value="MFD2738563.1"/>
    <property type="molecule type" value="Genomic_DNA"/>
</dbReference>
<feature type="chain" id="PRO_5045300978" evidence="3">
    <location>
        <begin position="23"/>
        <end position="572"/>
    </location>
</feature>
<comment type="caution">
    <text evidence="5">The sequence shown here is derived from an EMBL/GenBank/DDBJ whole genome shotgun (WGS) entry which is preliminary data.</text>
</comment>
<dbReference type="Gene3D" id="3.10.105.10">
    <property type="entry name" value="Dipeptide-binding Protein, Domain 3"/>
    <property type="match status" value="1"/>
</dbReference>
<dbReference type="SUPFAM" id="SSF53850">
    <property type="entry name" value="Periplasmic binding protein-like II"/>
    <property type="match status" value="1"/>
</dbReference>
<comment type="similarity">
    <text evidence="2">Belongs to the bacterial solute-binding protein 5 family.</text>
</comment>
<evidence type="ECO:0000313" key="5">
    <source>
        <dbReference type="EMBL" id="MFD2738563.1"/>
    </source>
</evidence>
<proteinExistence type="inferred from homology"/>
<dbReference type="PIRSF" id="PIRSF002741">
    <property type="entry name" value="MppA"/>
    <property type="match status" value="1"/>
</dbReference>
<dbReference type="PANTHER" id="PTHR30290:SF65">
    <property type="entry name" value="MONOACYL PHOSPHATIDYLINOSITOL TETRAMANNOSIDE-BINDING PROTEIN LPQW-RELATED"/>
    <property type="match status" value="1"/>
</dbReference>
<feature type="domain" description="Solute-binding protein family 5" evidence="4">
    <location>
        <begin position="76"/>
        <end position="473"/>
    </location>
</feature>
<dbReference type="CDD" id="cd08513">
    <property type="entry name" value="PBP2_thermophilic_Hb8_like"/>
    <property type="match status" value="1"/>
</dbReference>
<evidence type="ECO:0000256" key="2">
    <source>
        <dbReference type="ARBA" id="ARBA00005695"/>
    </source>
</evidence>
<accession>A0ABW5TZJ3</accession>
<dbReference type="PANTHER" id="PTHR30290">
    <property type="entry name" value="PERIPLASMIC BINDING COMPONENT OF ABC TRANSPORTER"/>
    <property type="match status" value="1"/>
</dbReference>
<evidence type="ECO:0000259" key="4">
    <source>
        <dbReference type="Pfam" id="PF00496"/>
    </source>
</evidence>
<evidence type="ECO:0000256" key="3">
    <source>
        <dbReference type="SAM" id="SignalP"/>
    </source>
</evidence>
<dbReference type="Pfam" id="PF00496">
    <property type="entry name" value="SBP_bac_5"/>
    <property type="match status" value="1"/>
</dbReference>
<comment type="subcellular location">
    <subcellularLocation>
        <location evidence="1">Periplasm</location>
    </subcellularLocation>
</comment>
<name>A0ABW5TZJ3_9RHOB</name>
<protein>
    <submittedName>
        <fullName evidence="5">Peptide ABC transporter substrate-binding protein</fullName>
    </submittedName>
</protein>
<sequence length="572" mass="62800">MKMKTLLMGAVASVAFAPSVLAEGHEGERGRDGEVKIIYWQAPSILNPYLSGGTKDMEAASLVIEPLGRYDETGALVPYLAEEIPTVENAGVSEDLKSITWKLKPDLVWSDGSPVTTEDVKFTAEYCMHPEGGCAQRAKFDGVESVEIIDDLTVKVTFSEAKPNPYGPFMGAQSPIIQKAQFADCLGARAPECTEANFNPIGTGPFKVKEFRPNDVITMEANENYREEGKPAFASLTFKGGGDATAAGRAVMETGEFDYAWNMQLAPDVLQKMAEGGKGKPISAFGTLVERIEMNLTDPSPDLPEGERATVQHPHPILSDEKVRRALSMAIDRELLVEIGYGQSGRATCNLVPAPALYASDNTECLTQDLEGAKALLEEAGWSDSDGDGVREKDGEKLSLLFQTSTNAVRQDFQALIKDWWNQIGVEVELRNIDASVFFGGDPGSPDTFQKFYADVEMYANNFDGTDPQAYLAERRCDNEPKPSSQWQGENINRFCSEEYDALLDELSRTGEMEKRGEIAKQLNEMLTKESMSLLPLVDRGRVSAASNTLGGVVLNTWDSELWNVADWYRVE</sequence>
<dbReference type="InterPro" id="IPR039424">
    <property type="entry name" value="SBP_5"/>
</dbReference>
<evidence type="ECO:0000313" key="6">
    <source>
        <dbReference type="Proteomes" id="UP001597474"/>
    </source>
</evidence>